<dbReference type="PANTHER" id="PTHR47432">
    <property type="entry name" value="CELL WALL ASSEMBLY REGULATOR SMI1"/>
    <property type="match status" value="1"/>
</dbReference>
<accession>A0ABW4UVU4</accession>
<dbReference type="RefSeq" id="WP_204823953.1">
    <property type="nucleotide sequence ID" value="NZ_JBHUGF010000010.1"/>
</dbReference>
<dbReference type="EMBL" id="JBHUGF010000010">
    <property type="protein sequence ID" value="MFD1990259.1"/>
    <property type="molecule type" value="Genomic_DNA"/>
</dbReference>
<evidence type="ECO:0000313" key="3">
    <source>
        <dbReference type="Proteomes" id="UP001597403"/>
    </source>
</evidence>
<name>A0ABW4UVU4_9BACL</name>
<protein>
    <submittedName>
        <fullName evidence="2">SMI1/KNR4 family protein</fullName>
    </submittedName>
</protein>
<gene>
    <name evidence="2" type="ORF">ACFSGI_09840</name>
</gene>
<dbReference type="Proteomes" id="UP001597403">
    <property type="component" value="Unassembled WGS sequence"/>
</dbReference>
<comment type="caution">
    <text evidence="2">The sequence shown here is derived from an EMBL/GenBank/DDBJ whole genome shotgun (WGS) entry which is preliminary data.</text>
</comment>
<feature type="domain" description="Knr4/Smi1-like" evidence="1">
    <location>
        <begin position="32"/>
        <end position="167"/>
    </location>
</feature>
<dbReference type="SMART" id="SM00860">
    <property type="entry name" value="SMI1_KNR4"/>
    <property type="match status" value="1"/>
</dbReference>
<evidence type="ECO:0000259" key="1">
    <source>
        <dbReference type="SMART" id="SM00860"/>
    </source>
</evidence>
<proteinExistence type="predicted"/>
<sequence>METQAQKLWDQIIAKGSASDPQFETKLHVQSGATDQDFAHVEDALGVQIPEQLKAFYRIHNGQEEQTETTCFLRNLTLLPIHEIIEQWTFLQEEFDPDDWEVDAQQGIKPFAWSSKWIPIAANGGGDYLCIDTDPTEEGTVGQVLYFWHDWEYRSVEAFSLFEFIEIALQEEDTE</sequence>
<dbReference type="InterPro" id="IPR018958">
    <property type="entry name" value="Knr4/Smi1-like_dom"/>
</dbReference>
<dbReference type="Pfam" id="PF09346">
    <property type="entry name" value="SMI1_KNR4"/>
    <property type="match status" value="1"/>
</dbReference>
<reference evidence="3" key="1">
    <citation type="journal article" date="2019" name="Int. J. Syst. Evol. Microbiol.">
        <title>The Global Catalogue of Microorganisms (GCM) 10K type strain sequencing project: providing services to taxonomists for standard genome sequencing and annotation.</title>
        <authorList>
            <consortium name="The Broad Institute Genomics Platform"/>
            <consortium name="The Broad Institute Genome Sequencing Center for Infectious Disease"/>
            <person name="Wu L."/>
            <person name="Ma J."/>
        </authorList>
    </citation>
    <scope>NUCLEOTIDE SEQUENCE [LARGE SCALE GENOMIC DNA]</scope>
    <source>
        <strain evidence="3">CGMCC 1.15067</strain>
    </source>
</reference>
<keyword evidence="3" id="KW-1185">Reference proteome</keyword>
<organism evidence="2 3">
    <name type="scientific">Paenibacillus nicotianae</name>
    <dbReference type="NCBI Taxonomy" id="1526551"/>
    <lineage>
        <taxon>Bacteria</taxon>
        <taxon>Bacillati</taxon>
        <taxon>Bacillota</taxon>
        <taxon>Bacilli</taxon>
        <taxon>Bacillales</taxon>
        <taxon>Paenibacillaceae</taxon>
        <taxon>Paenibacillus</taxon>
    </lineage>
</organism>
<dbReference type="InterPro" id="IPR051873">
    <property type="entry name" value="KNR4/SMI1_regulator"/>
</dbReference>
<dbReference type="SUPFAM" id="SSF160631">
    <property type="entry name" value="SMI1/KNR4-like"/>
    <property type="match status" value="1"/>
</dbReference>
<dbReference type="InterPro" id="IPR037883">
    <property type="entry name" value="Knr4/Smi1-like_sf"/>
</dbReference>
<evidence type="ECO:0000313" key="2">
    <source>
        <dbReference type="EMBL" id="MFD1990259.1"/>
    </source>
</evidence>
<dbReference type="PANTHER" id="PTHR47432:SF1">
    <property type="entry name" value="CELL WALL ASSEMBLY REGULATOR SMI1"/>
    <property type="match status" value="1"/>
</dbReference>
<dbReference type="Gene3D" id="3.40.1580.10">
    <property type="entry name" value="SMI1/KNR4-like"/>
    <property type="match status" value="1"/>
</dbReference>